<dbReference type="GO" id="GO:0006361">
    <property type="term" value="P:transcription initiation at RNA polymerase I promoter"/>
    <property type="evidence" value="ECO:0007669"/>
    <property type="project" value="TreeGrafter"/>
</dbReference>
<dbReference type="SUPFAM" id="SSF46689">
    <property type="entry name" value="Homeodomain-like"/>
    <property type="match status" value="1"/>
</dbReference>
<evidence type="ECO:0008006" key="4">
    <source>
        <dbReference type="Google" id="ProtNLM"/>
    </source>
</evidence>
<name>A0A2N3N935_9PEZI</name>
<protein>
    <recommendedName>
        <fullName evidence="4">Myb-like domain-containing protein</fullName>
    </recommendedName>
</protein>
<sequence>MSLWPDDSEDEYHPPSASESEGSELQESPVILKTPTPAVNYAVKDGDSSSEEEEKGEPSQAEDVPMRGRKRRRRSAGLDPPEGRLPYKRIPGVFNMEYLGLLNEDIDDAKEQIIADPNPNKLPGSQIGMVVWSATEKQLFFNAVGRLGKDDLPGLASRIQTKSVVEIAQYIQLLEKEVGERIARNRDIVIKADIPAAAEVSLQCCLALDAVADELSLRQQRFEEKQEQQKWDEFPWAITQSIASEMERNLEAQDEPFVKLFHLPTWLTLSDRVFMNASFPENNWHFVDEEPPSIRSTALQDFHNLTVSLTRRIVSAALFFAEARVRSKAPTERRIKDLVKRRDIFAAVESLGLSRDSSQFWARCPRRLKLDVYDDGDIDDSDVESGAEGDDNGMSVLSFTDAERALGLSEDPRLESSAESESGDEADGSNSEEAESEGSEPVDKAHEEFLTEEAAMDDVIQKEIDDAEVQMEARELLFQTALDIPPSRRTINAVKRRIIVERNHEAYADSCDEVASTNEELKLWEILRLEPPEVLASRDRVVEQAKRDAVSTDDYLKRQDWRKSIKYVSEWEVTPRM</sequence>
<evidence type="ECO:0000313" key="3">
    <source>
        <dbReference type="Proteomes" id="UP000233524"/>
    </source>
</evidence>
<dbReference type="EMBL" id="NLAX01000010">
    <property type="protein sequence ID" value="PKS08924.1"/>
    <property type="molecule type" value="Genomic_DNA"/>
</dbReference>
<feature type="compositionally biased region" description="Polar residues" evidence="1">
    <location>
        <begin position="17"/>
        <end position="26"/>
    </location>
</feature>
<reference evidence="2 3" key="1">
    <citation type="journal article" date="2017" name="G3 (Bethesda)">
        <title>First Draft Genome Sequence of the Pathogenic Fungus Lomentospora prolificans (Formerly Scedosporium prolificans).</title>
        <authorList>
            <person name="Luo R."/>
            <person name="Zimin A."/>
            <person name="Workman R."/>
            <person name="Fan Y."/>
            <person name="Pertea G."/>
            <person name="Grossman N."/>
            <person name="Wear M.P."/>
            <person name="Jia B."/>
            <person name="Miller H."/>
            <person name="Casadevall A."/>
            <person name="Timp W."/>
            <person name="Zhang S.X."/>
            <person name="Salzberg S.L."/>
        </authorList>
    </citation>
    <scope>NUCLEOTIDE SEQUENCE [LARGE SCALE GENOMIC DNA]</scope>
    <source>
        <strain evidence="2 3">JHH-5317</strain>
    </source>
</reference>
<dbReference type="VEuPathDB" id="FungiDB:jhhlp_003537"/>
<dbReference type="PANTHER" id="PTHR28079:SF1">
    <property type="entry name" value="RNA POLYMERASE I-SPECIFIC TRANSCRIPTION INITIATION FACTOR RRN5"/>
    <property type="match status" value="1"/>
</dbReference>
<dbReference type="Proteomes" id="UP000233524">
    <property type="component" value="Unassembled WGS sequence"/>
</dbReference>
<feature type="compositionally biased region" description="Acidic residues" evidence="1">
    <location>
        <begin position="375"/>
        <end position="391"/>
    </location>
</feature>
<dbReference type="STRING" id="41688.A0A2N3N935"/>
<dbReference type="GO" id="GO:0001181">
    <property type="term" value="F:RNA polymerase I general transcription initiation factor activity"/>
    <property type="evidence" value="ECO:0007669"/>
    <property type="project" value="TreeGrafter"/>
</dbReference>
<dbReference type="AlphaFoldDB" id="A0A2N3N935"/>
<feature type="region of interest" description="Disordered" evidence="1">
    <location>
        <begin position="408"/>
        <end position="444"/>
    </location>
</feature>
<proteinExistence type="predicted"/>
<dbReference type="GO" id="GO:0000182">
    <property type="term" value="F:rDNA binding"/>
    <property type="evidence" value="ECO:0007669"/>
    <property type="project" value="TreeGrafter"/>
</dbReference>
<dbReference type="GO" id="GO:0042790">
    <property type="term" value="P:nucleolar large rRNA transcription by RNA polymerase I"/>
    <property type="evidence" value="ECO:0007669"/>
    <property type="project" value="InterPro"/>
</dbReference>
<feature type="compositionally biased region" description="Acidic residues" evidence="1">
    <location>
        <begin position="1"/>
        <end position="10"/>
    </location>
</feature>
<feature type="compositionally biased region" description="Acidic residues" evidence="1">
    <location>
        <begin position="421"/>
        <end position="440"/>
    </location>
</feature>
<gene>
    <name evidence="2" type="ORF">jhhlp_003537</name>
</gene>
<evidence type="ECO:0000313" key="2">
    <source>
        <dbReference type="EMBL" id="PKS08924.1"/>
    </source>
</evidence>
<dbReference type="Gene3D" id="1.10.10.60">
    <property type="entry name" value="Homeodomain-like"/>
    <property type="match status" value="1"/>
</dbReference>
<dbReference type="OrthoDB" id="2240312at2759"/>
<dbReference type="PANTHER" id="PTHR28079">
    <property type="entry name" value="RNA POLYMERASE I-SPECIFIC TRANSCRIPTION INITIATION FACTOR RRN5"/>
    <property type="match status" value="1"/>
</dbReference>
<keyword evidence="3" id="KW-1185">Reference proteome</keyword>
<feature type="region of interest" description="Disordered" evidence="1">
    <location>
        <begin position="375"/>
        <end position="395"/>
    </location>
</feature>
<comment type="caution">
    <text evidence="2">The sequence shown here is derived from an EMBL/GenBank/DDBJ whole genome shotgun (WGS) entry which is preliminary data.</text>
</comment>
<organism evidence="2 3">
    <name type="scientific">Lomentospora prolificans</name>
    <dbReference type="NCBI Taxonomy" id="41688"/>
    <lineage>
        <taxon>Eukaryota</taxon>
        <taxon>Fungi</taxon>
        <taxon>Dikarya</taxon>
        <taxon>Ascomycota</taxon>
        <taxon>Pezizomycotina</taxon>
        <taxon>Sordariomycetes</taxon>
        <taxon>Hypocreomycetidae</taxon>
        <taxon>Microascales</taxon>
        <taxon>Microascaceae</taxon>
        <taxon>Lomentospora</taxon>
    </lineage>
</organism>
<dbReference type="InParanoid" id="A0A2N3N935"/>
<accession>A0A2N3N935</accession>
<dbReference type="InterPro" id="IPR039601">
    <property type="entry name" value="Rrn5"/>
</dbReference>
<dbReference type="GO" id="GO:0000500">
    <property type="term" value="C:RNA polymerase I upstream activating factor complex"/>
    <property type="evidence" value="ECO:0007669"/>
    <property type="project" value="InterPro"/>
</dbReference>
<evidence type="ECO:0000256" key="1">
    <source>
        <dbReference type="SAM" id="MobiDB-lite"/>
    </source>
</evidence>
<dbReference type="InterPro" id="IPR009057">
    <property type="entry name" value="Homeodomain-like_sf"/>
</dbReference>
<feature type="region of interest" description="Disordered" evidence="1">
    <location>
        <begin position="1"/>
        <end position="85"/>
    </location>
</feature>